<feature type="compositionally biased region" description="Basic residues" evidence="1">
    <location>
        <begin position="48"/>
        <end position="57"/>
    </location>
</feature>
<name>A0A0V8LY50_9CHLR</name>
<protein>
    <submittedName>
        <fullName evidence="2">Uncharacterized protein</fullName>
    </submittedName>
</protein>
<feature type="compositionally biased region" description="Basic and acidic residues" evidence="1">
    <location>
        <begin position="27"/>
        <end position="47"/>
    </location>
</feature>
<feature type="region of interest" description="Disordered" evidence="1">
    <location>
        <begin position="1"/>
        <end position="60"/>
    </location>
</feature>
<evidence type="ECO:0000256" key="1">
    <source>
        <dbReference type="SAM" id="MobiDB-lite"/>
    </source>
</evidence>
<organism evidence="2 3">
    <name type="scientific">Dehalococcoides mccartyi</name>
    <dbReference type="NCBI Taxonomy" id="61435"/>
    <lineage>
        <taxon>Bacteria</taxon>
        <taxon>Bacillati</taxon>
        <taxon>Chloroflexota</taxon>
        <taxon>Dehalococcoidia</taxon>
        <taxon>Dehalococcoidales</taxon>
        <taxon>Dehalococcoidaceae</taxon>
        <taxon>Dehalococcoides</taxon>
    </lineage>
</organism>
<proteinExistence type="predicted"/>
<evidence type="ECO:0000313" key="2">
    <source>
        <dbReference type="EMBL" id="KSV16463.1"/>
    </source>
</evidence>
<reference evidence="2 3" key="1">
    <citation type="journal article" date="2015" name="Sci. Rep.">
        <title>A comparative genomics and reductive dehalogenase gene transcription study of two chloroethene-respiring bacteria, Dehalococcoides mccartyi strains MB and 11a.</title>
        <authorList>
            <person name="Low A."/>
            <person name="Shen Z."/>
            <person name="Cheng D."/>
            <person name="Rogers M.J."/>
            <person name="Lee P.K."/>
            <person name="He J."/>
        </authorList>
    </citation>
    <scope>NUCLEOTIDE SEQUENCE [LARGE SCALE GENOMIC DNA]</scope>
    <source>
        <strain evidence="2 3">MB</strain>
    </source>
</reference>
<dbReference type="PATRIC" id="fig|61435.5.peg.723"/>
<dbReference type="RefSeq" id="WP_058292754.1">
    <property type="nucleotide sequence ID" value="NZ_JGYD01000026.1"/>
</dbReference>
<dbReference type="AlphaFoldDB" id="A0A0V8LY50"/>
<accession>A0A0V8LY50</accession>
<dbReference type="EMBL" id="JGYD01000026">
    <property type="protein sequence ID" value="KSV16463.1"/>
    <property type="molecule type" value="Genomic_DNA"/>
</dbReference>
<sequence length="88" mass="10237">MKSFNTDKNIEKTDDKNEPAAGAARQNRQERREEVYKSNKKKGDLTRKSTHKMRSHTGQRDYVDKVVDGFNRIQAIGGKSKEKEKELR</sequence>
<gene>
    <name evidence="2" type="ORF">DA01_03605</name>
</gene>
<dbReference type="Proteomes" id="UP000053577">
    <property type="component" value="Unassembled WGS sequence"/>
</dbReference>
<feature type="compositionally biased region" description="Basic and acidic residues" evidence="1">
    <location>
        <begin position="8"/>
        <end position="18"/>
    </location>
</feature>
<comment type="caution">
    <text evidence="2">The sequence shown here is derived from an EMBL/GenBank/DDBJ whole genome shotgun (WGS) entry which is preliminary data.</text>
</comment>
<evidence type="ECO:0000313" key="3">
    <source>
        <dbReference type="Proteomes" id="UP000053577"/>
    </source>
</evidence>